<gene>
    <name evidence="2" type="ORF">ABIE19_000423</name>
</gene>
<evidence type="ECO:0000313" key="2">
    <source>
        <dbReference type="EMBL" id="MET4682514.1"/>
    </source>
</evidence>
<dbReference type="Proteomes" id="UP001549313">
    <property type="component" value="Unassembled WGS sequence"/>
</dbReference>
<sequence>MKKREAAVVCGLMLLAAGLSVSALKDPQRKEAARPLTLHQVKPGVFTIAVLGSADPTTFDELARRTCGDLDPCTVGVWIEQAAPKALPFSAQQVAAQRFSYQSDRTRGVNSTTWNCSAYPTTPMPACMEPIERELPSPLQAFLKGIGVQP</sequence>
<dbReference type="EMBL" id="JBEPTF010000001">
    <property type="protein sequence ID" value="MET4682514.1"/>
    <property type="molecule type" value="Genomic_DNA"/>
</dbReference>
<evidence type="ECO:0000256" key="1">
    <source>
        <dbReference type="SAM" id="SignalP"/>
    </source>
</evidence>
<keyword evidence="1" id="KW-0732">Signal</keyword>
<dbReference type="RefSeq" id="WP_354087459.1">
    <property type="nucleotide sequence ID" value="NZ_JBEPTF010000001.1"/>
</dbReference>
<protein>
    <submittedName>
        <fullName evidence="2">Uncharacterized protein</fullName>
    </submittedName>
</protein>
<accession>A0ABV2R7G4</accession>
<keyword evidence="3" id="KW-1185">Reference proteome</keyword>
<reference evidence="2 3" key="1">
    <citation type="submission" date="2024-06" db="EMBL/GenBank/DDBJ databases">
        <title>Sorghum-associated microbial communities from plants grown in Nebraska, USA.</title>
        <authorList>
            <person name="Schachtman D."/>
        </authorList>
    </citation>
    <scope>NUCLEOTIDE SEQUENCE [LARGE SCALE GENOMIC DNA]</scope>
    <source>
        <strain evidence="2 3">2814</strain>
    </source>
</reference>
<evidence type="ECO:0000313" key="3">
    <source>
        <dbReference type="Proteomes" id="UP001549313"/>
    </source>
</evidence>
<proteinExistence type="predicted"/>
<feature type="chain" id="PRO_5045767955" evidence="1">
    <location>
        <begin position="26"/>
        <end position="150"/>
    </location>
</feature>
<organism evidence="2 3">
    <name type="scientific">Brevundimonas faecalis</name>
    <dbReference type="NCBI Taxonomy" id="947378"/>
    <lineage>
        <taxon>Bacteria</taxon>
        <taxon>Pseudomonadati</taxon>
        <taxon>Pseudomonadota</taxon>
        <taxon>Alphaproteobacteria</taxon>
        <taxon>Caulobacterales</taxon>
        <taxon>Caulobacteraceae</taxon>
        <taxon>Brevundimonas</taxon>
    </lineage>
</organism>
<name>A0ABV2R7G4_9CAUL</name>
<feature type="signal peptide" evidence="1">
    <location>
        <begin position="1"/>
        <end position="25"/>
    </location>
</feature>
<comment type="caution">
    <text evidence="2">The sequence shown here is derived from an EMBL/GenBank/DDBJ whole genome shotgun (WGS) entry which is preliminary data.</text>
</comment>